<keyword evidence="1" id="KW-0812">Transmembrane</keyword>
<dbReference type="InterPro" id="IPR025671">
    <property type="entry name" value="HXXEE"/>
</dbReference>
<gene>
    <name evidence="2" type="ORF">HR057_16130</name>
</gene>
<organism evidence="2 3">
    <name type="scientific">Calidifontibacillus erzurumensis</name>
    <dbReference type="NCBI Taxonomy" id="2741433"/>
    <lineage>
        <taxon>Bacteria</taxon>
        <taxon>Bacillati</taxon>
        <taxon>Bacillota</taxon>
        <taxon>Bacilli</taxon>
        <taxon>Bacillales</taxon>
        <taxon>Bacillaceae</taxon>
        <taxon>Calidifontibacillus/Schinkia group</taxon>
        <taxon>Calidifontibacillus</taxon>
    </lineage>
</organism>
<dbReference type="EMBL" id="JABTTE010000034">
    <property type="protein sequence ID" value="NSL53270.1"/>
    <property type="molecule type" value="Genomic_DNA"/>
</dbReference>
<feature type="transmembrane region" description="Helical" evidence="1">
    <location>
        <begin position="83"/>
        <end position="105"/>
    </location>
</feature>
<proteinExistence type="predicted"/>
<comment type="caution">
    <text evidence="2">The sequence shown here is derived from an EMBL/GenBank/DDBJ whole genome shotgun (WGS) entry which is preliminary data.</text>
</comment>
<keyword evidence="1" id="KW-0472">Membrane</keyword>
<feature type="transmembrane region" description="Helical" evidence="1">
    <location>
        <begin position="142"/>
        <end position="161"/>
    </location>
</feature>
<feature type="transmembrane region" description="Helical" evidence="1">
    <location>
        <begin position="53"/>
        <end position="71"/>
    </location>
</feature>
<evidence type="ECO:0000313" key="2">
    <source>
        <dbReference type="EMBL" id="NSL53270.1"/>
    </source>
</evidence>
<keyword evidence="3" id="KW-1185">Reference proteome</keyword>
<evidence type="ECO:0000313" key="3">
    <source>
        <dbReference type="Proteomes" id="UP000625804"/>
    </source>
</evidence>
<dbReference type="RefSeq" id="WP_173732469.1">
    <property type="nucleotide sequence ID" value="NZ_JABTTE010000034.1"/>
</dbReference>
<dbReference type="AlphaFoldDB" id="A0A8J8GJ53"/>
<feature type="transmembrane region" description="Helical" evidence="1">
    <location>
        <begin position="111"/>
        <end position="130"/>
    </location>
</feature>
<dbReference type="Pfam" id="PF13787">
    <property type="entry name" value="HXXEE"/>
    <property type="match status" value="1"/>
</dbReference>
<accession>A0A8J8GJ53</accession>
<evidence type="ECO:0000256" key="1">
    <source>
        <dbReference type="SAM" id="Phobius"/>
    </source>
</evidence>
<name>A0A8J8GJ53_9BACI</name>
<reference evidence="2" key="1">
    <citation type="submission" date="2020-06" db="EMBL/GenBank/DDBJ databases">
        <title>A novel thermopfilic bacterium from Erzurum, Turkey.</title>
        <authorList>
            <person name="Adiguzel A."/>
            <person name="Ay H."/>
            <person name="Baltaci M.O."/>
        </authorList>
    </citation>
    <scope>NUCLEOTIDE SEQUENCE</scope>
    <source>
        <strain evidence="2">P2</strain>
    </source>
</reference>
<sequence length="162" mass="18588">MRKIIWLGPVVFLIHDLEEVFWTQQWIEKNRFLFEDTQFERVIEAMGYQPAKFGLVVAMITILYGIISYFATRQIQVGLSMNLYVSTILILFVNVFTHAGQTVILGMYTPGVVTAVLVVFPYTVIAFRTLKAHHLMTRKTWKTSPFMSVGMLAVIFGLMMAL</sequence>
<protein>
    <submittedName>
        <fullName evidence="2">HXXEE domain-containing protein</fullName>
    </submittedName>
</protein>
<keyword evidence="1" id="KW-1133">Transmembrane helix</keyword>
<dbReference type="Proteomes" id="UP000625804">
    <property type="component" value="Unassembled WGS sequence"/>
</dbReference>